<gene>
    <name evidence="2" type="ORF">KC207_08705</name>
</gene>
<name>A0A941DBJ8_9MICO</name>
<keyword evidence="3" id="KW-1185">Reference proteome</keyword>
<sequence length="96" mass="10293">MADTHKAGAFDIRNVIGMLLAVYGVILLLMGVFADPELEKTGGVNANLWAGLALLVVGGGFVAWSRLKPIYVPEDVAEVHDDPTRPGPKKQKRPKA</sequence>
<keyword evidence="1" id="KW-0472">Membrane</keyword>
<keyword evidence="1" id="KW-1133">Transmembrane helix</keyword>
<organism evidence="2 3">
    <name type="scientific">Phycicoccus avicenniae</name>
    <dbReference type="NCBI Taxonomy" id="2828860"/>
    <lineage>
        <taxon>Bacteria</taxon>
        <taxon>Bacillati</taxon>
        <taxon>Actinomycetota</taxon>
        <taxon>Actinomycetes</taxon>
        <taxon>Micrococcales</taxon>
        <taxon>Intrasporangiaceae</taxon>
        <taxon>Phycicoccus</taxon>
    </lineage>
</organism>
<feature type="transmembrane region" description="Helical" evidence="1">
    <location>
        <begin position="46"/>
        <end position="64"/>
    </location>
</feature>
<dbReference type="RefSeq" id="WP_211602624.1">
    <property type="nucleotide sequence ID" value="NZ_JAGSNF010000010.1"/>
</dbReference>
<evidence type="ECO:0000256" key="1">
    <source>
        <dbReference type="SAM" id="Phobius"/>
    </source>
</evidence>
<evidence type="ECO:0000313" key="3">
    <source>
        <dbReference type="Proteomes" id="UP000677016"/>
    </source>
</evidence>
<evidence type="ECO:0000313" key="2">
    <source>
        <dbReference type="EMBL" id="MBR7743367.1"/>
    </source>
</evidence>
<dbReference type="AlphaFoldDB" id="A0A941DBJ8"/>
<keyword evidence="1" id="KW-0812">Transmembrane</keyword>
<comment type="caution">
    <text evidence="2">The sequence shown here is derived from an EMBL/GenBank/DDBJ whole genome shotgun (WGS) entry which is preliminary data.</text>
</comment>
<dbReference type="Proteomes" id="UP000677016">
    <property type="component" value="Unassembled WGS sequence"/>
</dbReference>
<proteinExistence type="predicted"/>
<protein>
    <submittedName>
        <fullName evidence="2">Uncharacterized protein</fullName>
    </submittedName>
</protein>
<reference evidence="2" key="1">
    <citation type="submission" date="2021-04" db="EMBL/GenBank/DDBJ databases">
        <title>Phycicoccus avicenniae sp. nov., a novel endophytic actinomycetes isolated from branch of Avicennia mariana.</title>
        <authorList>
            <person name="Tuo L."/>
        </authorList>
    </citation>
    <scope>NUCLEOTIDE SEQUENCE</scope>
    <source>
        <strain evidence="2">BSK3Z-2</strain>
    </source>
</reference>
<feature type="transmembrane region" description="Helical" evidence="1">
    <location>
        <begin position="12"/>
        <end position="34"/>
    </location>
</feature>
<dbReference type="EMBL" id="JAGSNF010000010">
    <property type="protein sequence ID" value="MBR7743367.1"/>
    <property type="molecule type" value="Genomic_DNA"/>
</dbReference>
<accession>A0A941DBJ8</accession>